<evidence type="ECO:0000256" key="1">
    <source>
        <dbReference type="ARBA" id="ARBA00004123"/>
    </source>
</evidence>
<dbReference type="InterPro" id="IPR019340">
    <property type="entry name" value="Histone_AcTrfase_su3"/>
</dbReference>
<evidence type="ECO:0000256" key="6">
    <source>
        <dbReference type="SAM" id="MobiDB-lite"/>
    </source>
</evidence>
<sequence length="601" mass="66520">MPSKLVRHSPPPKPPDFLLAPQPEAIPYTDELEARVEALRKLKLKHLERAQLAMENMRASEEEMKRIKARERGKDKAVEKIKRERDFTPLPDVEDPRPVKSSHKHRPGSAPLGVVPSSSRSSIDPRRSALDEIKKKKKKRKHEDMSDVEPEHRKRTPPLVQTPSGSHHSKPLKLSASTTHPHIPKSHAGQDFSIPAPSSLLPSRPPIQPPPVAGPSRTIDVTEDFSKAKQPSQILVSTFYTSIEPWLRPIKEEDVGFLEYTADEVEPYVMPALGRHYSEVWEDEDIALYGGPLPGFSATRFAGHDNASSAPAPKWDPSTVNEADMLGEEKGHGPLTERLVSALLPMPDVTVWKGVKAAEDAMEGRPGGSGAAAAKKEKVNVTLLEDRIRETMRFHGLLETTPDYSNKVDDPIATALRQAQRELRTVVAGNKARKERLASIARDRLGYQEYLDLRESIDKNITNMYAKLQKKDVPKSITKKKKIKGETNGSFPPNGNAASTSALPPPHPAALGLNPDDDHTLVISEQLKQLVETRRQWVDTVGGIFDEKQEESPGRIWGLPKDSVFLGVEDDVKQALEESIQGALRLGKGKAKATGDEMDVG</sequence>
<dbReference type="GO" id="GO:0005634">
    <property type="term" value="C:nucleus"/>
    <property type="evidence" value="ECO:0007669"/>
    <property type="project" value="UniProtKB-SubCell"/>
</dbReference>
<dbReference type="OrthoDB" id="1232at2759"/>
<evidence type="ECO:0000256" key="5">
    <source>
        <dbReference type="ARBA" id="ARBA00023242"/>
    </source>
</evidence>
<keyword evidence="3" id="KW-0805">Transcription regulation</keyword>
<dbReference type="EMBL" id="KV417627">
    <property type="protein sequence ID" value="KZP13806.1"/>
    <property type="molecule type" value="Genomic_DNA"/>
</dbReference>
<feature type="compositionally biased region" description="Basic and acidic residues" evidence="6">
    <location>
        <begin position="58"/>
        <end position="87"/>
    </location>
</feature>
<reference evidence="7 8" key="1">
    <citation type="journal article" date="2016" name="Mol. Biol. Evol.">
        <title>Comparative Genomics of Early-Diverging Mushroom-Forming Fungi Provides Insights into the Origins of Lignocellulose Decay Capabilities.</title>
        <authorList>
            <person name="Nagy L.G."/>
            <person name="Riley R."/>
            <person name="Tritt A."/>
            <person name="Adam C."/>
            <person name="Daum C."/>
            <person name="Floudas D."/>
            <person name="Sun H."/>
            <person name="Yadav J.S."/>
            <person name="Pangilinan J."/>
            <person name="Larsson K.H."/>
            <person name="Matsuura K."/>
            <person name="Barry K."/>
            <person name="Labutti K."/>
            <person name="Kuo R."/>
            <person name="Ohm R.A."/>
            <person name="Bhattacharya S.S."/>
            <person name="Shirouzu T."/>
            <person name="Yoshinaga Y."/>
            <person name="Martin F.M."/>
            <person name="Grigoriev I.V."/>
            <person name="Hibbett D.S."/>
        </authorList>
    </citation>
    <scope>NUCLEOTIDE SEQUENCE [LARGE SCALE GENOMIC DNA]</scope>
    <source>
        <strain evidence="7 8">CBS 109695</strain>
    </source>
</reference>
<name>A0A166CM88_9AGAM</name>
<feature type="region of interest" description="Disordered" evidence="6">
    <location>
        <begin position="1"/>
        <end position="21"/>
    </location>
</feature>
<keyword evidence="8" id="KW-1185">Reference proteome</keyword>
<dbReference type="GO" id="GO:0000124">
    <property type="term" value="C:SAGA complex"/>
    <property type="evidence" value="ECO:0007669"/>
    <property type="project" value="TreeGrafter"/>
</dbReference>
<feature type="compositionally biased region" description="Basic and acidic residues" evidence="6">
    <location>
        <begin position="123"/>
        <end position="134"/>
    </location>
</feature>
<dbReference type="Proteomes" id="UP000076532">
    <property type="component" value="Unassembled WGS sequence"/>
</dbReference>
<dbReference type="PANTHER" id="PTHR13556">
    <property type="entry name" value="TRANSCRIPTIONAL ADAPTER 3-RELATED"/>
    <property type="match status" value="1"/>
</dbReference>
<dbReference type="STRING" id="436010.A0A166CM88"/>
<accession>A0A166CM88</accession>
<feature type="region of interest" description="Disordered" evidence="6">
    <location>
        <begin position="56"/>
        <end position="216"/>
    </location>
</feature>
<gene>
    <name evidence="7" type="ORF">FIBSPDRAFT_797380</name>
</gene>
<dbReference type="AlphaFoldDB" id="A0A166CM88"/>
<evidence type="ECO:0008006" key="9">
    <source>
        <dbReference type="Google" id="ProtNLM"/>
    </source>
</evidence>
<protein>
    <recommendedName>
        <fullName evidence="9">Histone acetyltransferases subunit 3-domain-containing protein</fullName>
    </recommendedName>
</protein>
<comment type="similarity">
    <text evidence="2">Belongs to the NGG1 family.</text>
</comment>
<feature type="region of interest" description="Disordered" evidence="6">
    <location>
        <begin position="476"/>
        <end position="504"/>
    </location>
</feature>
<comment type="subcellular location">
    <subcellularLocation>
        <location evidence="1">Nucleus</location>
    </subcellularLocation>
</comment>
<feature type="compositionally biased region" description="Basic and acidic residues" evidence="6">
    <location>
        <begin position="142"/>
        <end position="152"/>
    </location>
</feature>
<feature type="compositionally biased region" description="Low complexity" evidence="6">
    <location>
        <begin position="193"/>
        <end position="202"/>
    </location>
</feature>
<dbReference type="PANTHER" id="PTHR13556:SF2">
    <property type="entry name" value="TRANSCRIPTIONAL ADAPTER 3"/>
    <property type="match status" value="1"/>
</dbReference>
<keyword evidence="5" id="KW-0539">Nucleus</keyword>
<evidence type="ECO:0000313" key="7">
    <source>
        <dbReference type="EMBL" id="KZP13806.1"/>
    </source>
</evidence>
<dbReference type="GO" id="GO:0003713">
    <property type="term" value="F:transcription coactivator activity"/>
    <property type="evidence" value="ECO:0007669"/>
    <property type="project" value="TreeGrafter"/>
</dbReference>
<keyword evidence="4" id="KW-0804">Transcription</keyword>
<evidence type="ECO:0000313" key="8">
    <source>
        <dbReference type="Proteomes" id="UP000076532"/>
    </source>
</evidence>
<dbReference type="Pfam" id="PF10198">
    <property type="entry name" value="Ada3"/>
    <property type="match status" value="1"/>
</dbReference>
<organism evidence="7 8">
    <name type="scientific">Athelia psychrophila</name>
    <dbReference type="NCBI Taxonomy" id="1759441"/>
    <lineage>
        <taxon>Eukaryota</taxon>
        <taxon>Fungi</taxon>
        <taxon>Dikarya</taxon>
        <taxon>Basidiomycota</taxon>
        <taxon>Agaricomycotina</taxon>
        <taxon>Agaricomycetes</taxon>
        <taxon>Agaricomycetidae</taxon>
        <taxon>Atheliales</taxon>
        <taxon>Atheliaceae</taxon>
        <taxon>Athelia</taxon>
    </lineage>
</organism>
<proteinExistence type="inferred from homology"/>
<evidence type="ECO:0000256" key="2">
    <source>
        <dbReference type="ARBA" id="ARBA00005330"/>
    </source>
</evidence>
<dbReference type="GO" id="GO:0006357">
    <property type="term" value="P:regulation of transcription by RNA polymerase II"/>
    <property type="evidence" value="ECO:0007669"/>
    <property type="project" value="TreeGrafter"/>
</dbReference>
<evidence type="ECO:0000256" key="4">
    <source>
        <dbReference type="ARBA" id="ARBA00023163"/>
    </source>
</evidence>
<feature type="compositionally biased region" description="Pro residues" evidence="6">
    <location>
        <begin position="203"/>
        <end position="213"/>
    </location>
</feature>
<evidence type="ECO:0000256" key="3">
    <source>
        <dbReference type="ARBA" id="ARBA00023015"/>
    </source>
</evidence>